<protein>
    <submittedName>
        <fullName evidence="1">Uncharacterized protein</fullName>
    </submittedName>
</protein>
<dbReference type="EMBL" id="JAHKPV010000008">
    <property type="protein sequence ID" value="MBU2873972.1"/>
    <property type="molecule type" value="Genomic_DNA"/>
</dbReference>
<reference evidence="1 2" key="1">
    <citation type="submission" date="2021-05" db="EMBL/GenBank/DDBJ databases">
        <title>Draft genomes of bacteria isolated from model marine particles.</title>
        <authorList>
            <person name="Datta M.S."/>
            <person name="Schwartzman J.A."/>
            <person name="Enke T.N."/>
            <person name="Saavedra J."/>
            <person name="Cermak N."/>
            <person name="Cordero O.X."/>
        </authorList>
    </citation>
    <scope>NUCLEOTIDE SEQUENCE [LARGE SCALE GENOMIC DNA]</scope>
    <source>
        <strain evidence="1 2">D2M19</strain>
    </source>
</reference>
<evidence type="ECO:0000313" key="2">
    <source>
        <dbReference type="Proteomes" id="UP000753376"/>
    </source>
</evidence>
<accession>A0ABS6A709</accession>
<comment type="caution">
    <text evidence="1">The sequence shown here is derived from an EMBL/GenBank/DDBJ whole genome shotgun (WGS) entry which is preliminary data.</text>
</comment>
<name>A0ABS6A709_9GAMM</name>
<proteinExistence type="predicted"/>
<evidence type="ECO:0000313" key="1">
    <source>
        <dbReference type="EMBL" id="MBU2873972.1"/>
    </source>
</evidence>
<sequence>MNLNNGLQIFREHKTYIYVAPKEQSIAVSMHLNDHHSGKFSEPFLIKDQDYSSVIYYSNGEEKVNLKIGKYLQTHELEIIKKKSRDLLADTALTGSVLAKEIDNLVLSVGFEFDKPSQPHELIPDNPVDGDPEFLLYATNDDLARFAFLASSMCIPYMHPWDAYLHLQLLRKNALKNAKKISTSDLA</sequence>
<dbReference type="RefSeq" id="WP_216007844.1">
    <property type="nucleotide sequence ID" value="NZ_JAHKPV010000008.1"/>
</dbReference>
<dbReference type="Proteomes" id="UP000753376">
    <property type="component" value="Unassembled WGS sequence"/>
</dbReference>
<keyword evidence="2" id="KW-1185">Reference proteome</keyword>
<organism evidence="1 2">
    <name type="scientific">Marinobacter salexigens</name>
    <dbReference type="NCBI Taxonomy" id="1925763"/>
    <lineage>
        <taxon>Bacteria</taxon>
        <taxon>Pseudomonadati</taxon>
        <taxon>Pseudomonadota</taxon>
        <taxon>Gammaproteobacteria</taxon>
        <taxon>Pseudomonadales</taxon>
        <taxon>Marinobacteraceae</taxon>
        <taxon>Marinobacter</taxon>
    </lineage>
</organism>
<gene>
    <name evidence="1" type="ORF">KO508_08110</name>
</gene>